<dbReference type="VEuPathDB" id="TriTrypDB:LDHU3_30.2910"/>
<name>A0A3S7X3I0_LEIDO</name>
<dbReference type="PROSITE" id="PS51635">
    <property type="entry name" value="PNPLA"/>
    <property type="match status" value="1"/>
</dbReference>
<feature type="active site" description="Nucleophile" evidence="4">
    <location>
        <position position="940"/>
    </location>
</feature>
<dbReference type="GO" id="GO:0004806">
    <property type="term" value="F:triacylglycerol lipase activity"/>
    <property type="evidence" value="ECO:0007669"/>
    <property type="project" value="InterPro"/>
</dbReference>
<evidence type="ECO:0000313" key="8">
    <source>
        <dbReference type="EMBL" id="AYU81014.1"/>
    </source>
</evidence>
<dbReference type="InterPro" id="IPR016035">
    <property type="entry name" value="Acyl_Trfase/lysoPLipase"/>
</dbReference>
<dbReference type="InterPro" id="IPR021771">
    <property type="entry name" value="Triacylglycerol_lipase_N"/>
</dbReference>
<feature type="region of interest" description="Disordered" evidence="5">
    <location>
        <begin position="372"/>
        <end position="408"/>
    </location>
</feature>
<evidence type="ECO:0000256" key="4">
    <source>
        <dbReference type="PROSITE-ProRule" id="PRU01161"/>
    </source>
</evidence>
<dbReference type="PANTHER" id="PTHR14226:SF10">
    <property type="entry name" value="TRIACYLGLYCEROL LIPASE 4-RELATED"/>
    <property type="match status" value="1"/>
</dbReference>
<evidence type="ECO:0000256" key="1">
    <source>
        <dbReference type="ARBA" id="ARBA00022801"/>
    </source>
</evidence>
<feature type="short sequence motif" description="GXSXG" evidence="4">
    <location>
        <begin position="938"/>
        <end position="942"/>
    </location>
</feature>
<dbReference type="PANTHER" id="PTHR14226">
    <property type="entry name" value="NEUROPATHY TARGET ESTERASE/SWISS CHEESE D.MELANOGASTER"/>
    <property type="match status" value="1"/>
</dbReference>
<organism evidence="8 9">
    <name type="scientific">Leishmania donovani</name>
    <dbReference type="NCBI Taxonomy" id="5661"/>
    <lineage>
        <taxon>Eukaryota</taxon>
        <taxon>Discoba</taxon>
        <taxon>Euglenozoa</taxon>
        <taxon>Kinetoplastea</taxon>
        <taxon>Metakinetoplastina</taxon>
        <taxon>Trypanosomatida</taxon>
        <taxon>Trypanosomatidae</taxon>
        <taxon>Leishmaniinae</taxon>
        <taxon>Leishmania</taxon>
    </lineage>
</organism>
<dbReference type="Pfam" id="PF11815">
    <property type="entry name" value="DUF3336"/>
    <property type="match status" value="1"/>
</dbReference>
<gene>
    <name evidence="8" type="ORF">LdCL_300027000</name>
</gene>
<dbReference type="VEuPathDB" id="TriTrypDB:LdBPK_302150.1"/>
<keyword evidence="9" id="KW-1185">Reference proteome</keyword>
<dbReference type="InterPro" id="IPR002641">
    <property type="entry name" value="PNPLA_dom"/>
</dbReference>
<evidence type="ECO:0000256" key="6">
    <source>
        <dbReference type="SAM" id="Phobius"/>
    </source>
</evidence>
<evidence type="ECO:0000313" key="9">
    <source>
        <dbReference type="Proteomes" id="UP000274082"/>
    </source>
</evidence>
<protein>
    <recommendedName>
        <fullName evidence="7">PNPLA domain-containing protein</fullName>
    </recommendedName>
</protein>
<dbReference type="GO" id="GO:0016042">
    <property type="term" value="P:lipid catabolic process"/>
    <property type="evidence" value="ECO:0007669"/>
    <property type="project" value="UniProtKB-UniRule"/>
</dbReference>
<evidence type="ECO:0000256" key="5">
    <source>
        <dbReference type="SAM" id="MobiDB-lite"/>
    </source>
</evidence>
<dbReference type="Pfam" id="PF01734">
    <property type="entry name" value="Patatin"/>
    <property type="match status" value="1"/>
</dbReference>
<proteinExistence type="predicted"/>
<keyword evidence="1 4" id="KW-0378">Hydrolase</keyword>
<dbReference type="Proteomes" id="UP000274082">
    <property type="component" value="Chromosome 30"/>
</dbReference>
<feature type="domain" description="PNPLA" evidence="7">
    <location>
        <begin position="907"/>
        <end position="1109"/>
    </location>
</feature>
<reference evidence="8 9" key="1">
    <citation type="journal article" date="2018" name="Sci. Rep.">
        <title>A complete Leishmania donovani reference genome identifies novel genetic variations associated with virulence.</title>
        <authorList>
            <person name="Lypaczewski P."/>
            <person name="Hoshizaki J."/>
            <person name="Zhang W.-W."/>
            <person name="McCall L.-I."/>
            <person name="Torcivia-Rodriguez J."/>
            <person name="Simonyan V."/>
            <person name="Kaur A."/>
            <person name="Dewar K."/>
            <person name="Matlashewski G."/>
        </authorList>
    </citation>
    <scope>NUCLEOTIDE SEQUENCE [LARGE SCALE GENOMIC DNA]</scope>
    <source>
        <strain evidence="8 9">LdCL</strain>
    </source>
</reference>
<dbReference type="VEuPathDB" id="TriTrypDB:LdCL_300027000"/>
<evidence type="ECO:0000256" key="2">
    <source>
        <dbReference type="ARBA" id="ARBA00022963"/>
    </source>
</evidence>
<feature type="region of interest" description="Disordered" evidence="5">
    <location>
        <begin position="57"/>
        <end position="77"/>
    </location>
</feature>
<keyword evidence="2 4" id="KW-0442">Lipid degradation</keyword>
<sequence length="1263" mass="138180">MKTPAVSADVVCAYRCASQRVVDGEPMADVVSPFLFFALFSVAALIGVTVRDAIPRSHRQTQPEAAMEESAHRIPEKKRKKNIIRVTRRRIQRKCDNERKAAVLLPRIRLWRRNERRSFMVHGRRHASSVRPRCRRRETRNKHIPPYSCPRPPPPGHPLELSALSFSMPVISPLYINFPLVRRHTRTTHFSLSLCLPRVCVSGNPSPPRSHHHFRYFLSGKHLLCACVGTRTARRLFLVNGPAPELRPAHILSDTHLYHSFKDLCNYARASACRGPSPLFVLFCLLLPPEAARLSLSSLPSRRSFMLWPVSLSLLGASSETRQHGRGHRLSSSPVETSPYFSGLPVRGCAGAIPLHTHCHLQAARQAPLANAAMPRDAPAPSSALRRRTATSALGGDTRTQERRRPRPMRKALRHFPLATAARRKPLLPPAASLRTHFTRVQEAAAALGHVLGYLIRQVLSLSVLLDLAQGVLGRLFALLRWLNDYPARVQFRRTTQRFLSVMNTTESYTTFVEAAASLDHYCGVAKWAQDAPPLDRCNAVGLLVDATAAQHLIRTNNLYAMETFLCSLLKRNAHGLMDASIYRYYNSAPHCLEDYTDSIECLITAYAAGAWHGESAVSDSSGAAADRALPPTSAAPVLRDLRPCWVRLEASAGAEVRPPLLAGTPPPVWSATHSGPSAALPAVDVTAKIQQVWQAQFRKTVSAIQAPWATATAAPSRQKSTSASVHCLGSSAASAAMPLTDTSTATVPTCASTLAGEKSILLTRDDAAPVSHTFAKPKTSDDAKPAGDFASVSPPLSPLLGTEDTTSGNATALLSFGAHMSVAPPLSANPMAAAPPSPEVALARQLRSSCASLCRFLDGCALPSALPQQHHAHQQRCSVYKPAVVTVGHRLKVLRKVLHSYGRTALVLSGGSSMGTYHAGVARALHEAGVLPDILCGSSAGSIIAAMICTKSPDELHAFMQSHVLSTEAMHMSPFGEDSDLPGKLKRFFKTGFLMDVRSLMGCMRGQCGDMTFLEAYQLSGKVLNVSVTRSQQEGMPSDRHVLLNYVTAPDVVIWSAVSASCALPGLFTAVQLIEKPSLGGGTFAPYLPGELWCDGSIAQDIPRRLLIQLFGVNYLIVSQVNPYVIPFLRPPKSHHIIATSGSWLARLWFAWVDVCGWVLTVLFSVHLLPRFGRFEMLFMLFAQFYSGDLTIQPIDSVMKAVPDYMNLVNNPSADYISYVASRAQSRTWPLVTRIRLATRIERCLQREIRALEAMELREQTT</sequence>
<feature type="transmembrane region" description="Helical" evidence="6">
    <location>
        <begin position="30"/>
        <end position="50"/>
    </location>
</feature>
<accession>A0A3S7X3I0</accession>
<feature type="transmembrane region" description="Helical" evidence="6">
    <location>
        <begin position="1107"/>
        <end position="1130"/>
    </location>
</feature>
<dbReference type="SUPFAM" id="SSF52151">
    <property type="entry name" value="FabD/lysophospholipase-like"/>
    <property type="match status" value="1"/>
</dbReference>
<keyword evidence="6" id="KW-0812">Transmembrane</keyword>
<dbReference type="OrthoDB" id="10049244at2759"/>
<keyword evidence="6" id="KW-0472">Membrane</keyword>
<feature type="active site" description="Proton acceptor" evidence="4">
    <location>
        <position position="1096"/>
    </location>
</feature>
<dbReference type="InterPro" id="IPR050301">
    <property type="entry name" value="NTE"/>
</dbReference>
<comment type="caution">
    <text evidence="4">Lacks conserved residue(s) required for the propagation of feature annotation.</text>
</comment>
<keyword evidence="3 4" id="KW-0443">Lipid metabolism</keyword>
<dbReference type="EMBL" id="CP029529">
    <property type="protein sequence ID" value="AYU81014.1"/>
    <property type="molecule type" value="Genomic_DNA"/>
</dbReference>
<dbReference type="AlphaFoldDB" id="A0A3S7X3I0"/>
<evidence type="ECO:0000259" key="7">
    <source>
        <dbReference type="PROSITE" id="PS51635"/>
    </source>
</evidence>
<dbReference type="Gene3D" id="3.40.1090.10">
    <property type="entry name" value="Cytosolic phospholipase A2 catalytic domain"/>
    <property type="match status" value="2"/>
</dbReference>
<evidence type="ECO:0000256" key="3">
    <source>
        <dbReference type="ARBA" id="ARBA00023098"/>
    </source>
</evidence>
<feature type="transmembrane region" description="Helical" evidence="6">
    <location>
        <begin position="1150"/>
        <end position="1171"/>
    </location>
</feature>
<keyword evidence="6" id="KW-1133">Transmembrane helix</keyword>